<dbReference type="PIRSF" id="PIRSF016838">
    <property type="entry name" value="PafC"/>
    <property type="match status" value="1"/>
</dbReference>
<dbReference type="GO" id="GO:0003677">
    <property type="term" value="F:DNA binding"/>
    <property type="evidence" value="ECO:0007669"/>
    <property type="project" value="UniProtKB-KW"/>
</dbReference>
<dbReference type="PANTHER" id="PTHR34580:SF1">
    <property type="entry name" value="PROTEIN PAFC"/>
    <property type="match status" value="1"/>
</dbReference>
<accession>A0A368W7A6</accession>
<dbReference type="InterPro" id="IPR036390">
    <property type="entry name" value="WH_DNA-bd_sf"/>
</dbReference>
<organism evidence="4 5">
    <name type="scientific">Paenibacillus prosopidis</name>
    <dbReference type="NCBI Taxonomy" id="630520"/>
    <lineage>
        <taxon>Bacteria</taxon>
        <taxon>Bacillati</taxon>
        <taxon>Bacillota</taxon>
        <taxon>Bacilli</taxon>
        <taxon>Bacillales</taxon>
        <taxon>Paenibacillaceae</taxon>
        <taxon>Paenibacillus</taxon>
    </lineage>
</organism>
<keyword evidence="5" id="KW-1185">Reference proteome</keyword>
<keyword evidence="4" id="KW-0238">DNA-binding</keyword>
<dbReference type="Gene3D" id="1.10.10.10">
    <property type="entry name" value="Winged helix-like DNA-binding domain superfamily/Winged helix DNA-binding domain"/>
    <property type="match status" value="1"/>
</dbReference>
<dbReference type="AlphaFoldDB" id="A0A368W7A6"/>
<sequence length="307" mass="35414">MLKLDRLLSITMALLNTKRVGAAELAERFEVSLRTIYRDMESINQAGIPIASFAGQDGGYEIMEGYRLERQSLSLDDFASIYSALRGIQSAADNQDVAGLLDRIGALIPAKSDQKAALSMDLQWLSTPAEKEKIRLLHATIKENRLLSFEYMDFHGQETRRTIEPMAIYIKGYAWYVWGYCLTRLDLRVFRLSRINHLQQLQETFIRRNMELEDSPNKWVQQDAEPQVETVLRFKASMKTRVRDVFDPSQIEVEEDGSMKVTARYFTKEAVLKQVLSYGTEVKLIEPQEMVFQLRNHLAAISRLYDE</sequence>
<dbReference type="EMBL" id="QPJD01000006">
    <property type="protein sequence ID" value="RCW48314.1"/>
    <property type="molecule type" value="Genomic_DNA"/>
</dbReference>
<dbReference type="Pfam" id="PF08279">
    <property type="entry name" value="HTH_11"/>
    <property type="match status" value="1"/>
</dbReference>
<dbReference type="InterPro" id="IPR057727">
    <property type="entry name" value="WCX_dom"/>
</dbReference>
<dbReference type="InterPro" id="IPR013196">
    <property type="entry name" value="HTH_11"/>
</dbReference>
<dbReference type="InterPro" id="IPR028349">
    <property type="entry name" value="PafC-like"/>
</dbReference>
<comment type="caution">
    <text evidence="4">The sequence shown here is derived from an EMBL/GenBank/DDBJ whole genome shotgun (WGS) entry which is preliminary data.</text>
</comment>
<feature type="domain" description="Helix-turn-helix type 11" evidence="1">
    <location>
        <begin position="6"/>
        <end position="60"/>
    </location>
</feature>
<dbReference type="PANTHER" id="PTHR34580">
    <property type="match status" value="1"/>
</dbReference>
<dbReference type="PROSITE" id="PS52050">
    <property type="entry name" value="WYL"/>
    <property type="match status" value="1"/>
</dbReference>
<evidence type="ECO:0000259" key="2">
    <source>
        <dbReference type="Pfam" id="PF13280"/>
    </source>
</evidence>
<feature type="domain" description="WCX" evidence="3">
    <location>
        <begin position="227"/>
        <end position="301"/>
    </location>
</feature>
<protein>
    <submittedName>
        <fullName evidence="4">Putative DNA-binding transcriptional regulator YafY</fullName>
    </submittedName>
</protein>
<dbReference type="Pfam" id="PF13280">
    <property type="entry name" value="WYL"/>
    <property type="match status" value="1"/>
</dbReference>
<dbReference type="Proteomes" id="UP000252415">
    <property type="component" value="Unassembled WGS sequence"/>
</dbReference>
<feature type="domain" description="WYL" evidence="2">
    <location>
        <begin position="134"/>
        <end position="199"/>
    </location>
</feature>
<name>A0A368W7A6_9BACL</name>
<reference evidence="4 5" key="1">
    <citation type="submission" date="2018-07" db="EMBL/GenBank/DDBJ databases">
        <title>Genomic Encyclopedia of Type Strains, Phase III (KMG-III): the genomes of soil and plant-associated and newly described type strains.</title>
        <authorList>
            <person name="Whitman W."/>
        </authorList>
    </citation>
    <scope>NUCLEOTIDE SEQUENCE [LARGE SCALE GENOMIC DNA]</scope>
    <source>
        <strain evidence="4 5">CECT 7506</strain>
    </source>
</reference>
<proteinExistence type="predicted"/>
<dbReference type="SUPFAM" id="SSF46785">
    <property type="entry name" value="Winged helix' DNA-binding domain"/>
    <property type="match status" value="1"/>
</dbReference>
<dbReference type="InterPro" id="IPR051534">
    <property type="entry name" value="CBASS_pafABC_assoc_protein"/>
</dbReference>
<dbReference type="Pfam" id="PF25583">
    <property type="entry name" value="WCX"/>
    <property type="match status" value="1"/>
</dbReference>
<evidence type="ECO:0000313" key="5">
    <source>
        <dbReference type="Proteomes" id="UP000252415"/>
    </source>
</evidence>
<evidence type="ECO:0000259" key="3">
    <source>
        <dbReference type="Pfam" id="PF25583"/>
    </source>
</evidence>
<gene>
    <name evidence="4" type="ORF">DFP97_1069</name>
</gene>
<dbReference type="InterPro" id="IPR036388">
    <property type="entry name" value="WH-like_DNA-bd_sf"/>
</dbReference>
<evidence type="ECO:0000313" key="4">
    <source>
        <dbReference type="EMBL" id="RCW48314.1"/>
    </source>
</evidence>
<evidence type="ECO:0000259" key="1">
    <source>
        <dbReference type="Pfam" id="PF08279"/>
    </source>
</evidence>
<dbReference type="InterPro" id="IPR026881">
    <property type="entry name" value="WYL_dom"/>
</dbReference>